<dbReference type="RefSeq" id="WP_152265470.1">
    <property type="nucleotide sequence ID" value="NZ_VOKX01000110.1"/>
</dbReference>
<dbReference type="InterPro" id="IPR010374">
    <property type="entry name" value="DUF969"/>
</dbReference>
<feature type="transmembrane region" description="Helical" evidence="2">
    <location>
        <begin position="192"/>
        <end position="212"/>
    </location>
</feature>
<evidence type="ECO:0000313" key="4">
    <source>
        <dbReference type="Proteomes" id="UP000327000"/>
    </source>
</evidence>
<feature type="region of interest" description="Disordered" evidence="1">
    <location>
        <begin position="241"/>
        <end position="266"/>
    </location>
</feature>
<dbReference type="AlphaFoldDB" id="A0A5N5W0G3"/>
<feature type="transmembrane region" description="Helical" evidence="2">
    <location>
        <begin position="157"/>
        <end position="180"/>
    </location>
</feature>
<protein>
    <submittedName>
        <fullName evidence="3">DUF969 domain-containing protein</fullName>
    </submittedName>
</protein>
<sequence length="266" mass="27396">MLVLLGVLVVVAGFATRRNPLLVVGVAGIATGLLGGLSPREVLAAFGTGFASSRGVTIFAVTLPVIGLLERHGLQIQARRLIARFAGLTTGRFLALYLLLRQLTAAIGLAGAFGHAQTVLPLAAPMAEGAAERRHGGPLPARVRERIRSFAASADNVGFFFGEDVFLAVGSILLITGFVNTTYHTRLEPLDLALWAIPTAVCALAVHGWRLLRLDRTLLDAGATGAPGAKGAASSAIASSAAVPSAAAPPPDVRGTGSDRTREGGR</sequence>
<dbReference type="Proteomes" id="UP000327000">
    <property type="component" value="Unassembled WGS sequence"/>
</dbReference>
<keyword evidence="2" id="KW-0472">Membrane</keyword>
<feature type="transmembrane region" description="Helical" evidence="2">
    <location>
        <begin position="42"/>
        <end position="69"/>
    </location>
</feature>
<evidence type="ECO:0000313" key="3">
    <source>
        <dbReference type="EMBL" id="KAB7835011.1"/>
    </source>
</evidence>
<organism evidence="3 4">
    <name type="scientific">Streptomyces mobaraensis</name>
    <name type="common">Streptoverticillium mobaraense</name>
    <dbReference type="NCBI Taxonomy" id="35621"/>
    <lineage>
        <taxon>Bacteria</taxon>
        <taxon>Bacillati</taxon>
        <taxon>Actinomycetota</taxon>
        <taxon>Actinomycetes</taxon>
        <taxon>Kitasatosporales</taxon>
        <taxon>Streptomycetaceae</taxon>
        <taxon>Streptomyces</taxon>
    </lineage>
</organism>
<gene>
    <name evidence="3" type="ORF">FRZ00_28215</name>
</gene>
<comment type="caution">
    <text evidence="3">The sequence shown here is derived from an EMBL/GenBank/DDBJ whole genome shotgun (WGS) entry which is preliminary data.</text>
</comment>
<accession>A0A5N5W0G3</accession>
<keyword evidence="2" id="KW-0812">Transmembrane</keyword>
<reference evidence="3 4" key="1">
    <citation type="journal article" date="2019" name="Microb. Cell Fact.">
        <title>Exploring novel herbicidin analogues by transcriptional regulator overexpression and MS/MS molecular networking.</title>
        <authorList>
            <person name="Shi Y."/>
            <person name="Gu R."/>
            <person name="Li Y."/>
            <person name="Wang X."/>
            <person name="Ren W."/>
            <person name="Li X."/>
            <person name="Wang L."/>
            <person name="Xie Y."/>
            <person name="Hong B."/>
        </authorList>
    </citation>
    <scope>NUCLEOTIDE SEQUENCE [LARGE SCALE GENOMIC DNA]</scope>
    <source>
        <strain evidence="3 4">US-43</strain>
    </source>
</reference>
<keyword evidence="4" id="KW-1185">Reference proteome</keyword>
<dbReference type="EMBL" id="VOKX01000110">
    <property type="protein sequence ID" value="KAB7835011.1"/>
    <property type="molecule type" value="Genomic_DNA"/>
</dbReference>
<dbReference type="OrthoDB" id="80065at2"/>
<keyword evidence="2" id="KW-1133">Transmembrane helix</keyword>
<feature type="compositionally biased region" description="Basic and acidic residues" evidence="1">
    <location>
        <begin position="257"/>
        <end position="266"/>
    </location>
</feature>
<evidence type="ECO:0000256" key="1">
    <source>
        <dbReference type="SAM" id="MobiDB-lite"/>
    </source>
</evidence>
<evidence type="ECO:0000256" key="2">
    <source>
        <dbReference type="SAM" id="Phobius"/>
    </source>
</evidence>
<proteinExistence type="predicted"/>
<dbReference type="Pfam" id="PF06149">
    <property type="entry name" value="DUF969"/>
    <property type="match status" value="1"/>
</dbReference>
<name>A0A5N5W0G3_STRMB</name>